<dbReference type="OrthoDB" id="3267855at2759"/>
<feature type="transmembrane region" description="Helical" evidence="2">
    <location>
        <begin position="161"/>
        <end position="180"/>
    </location>
</feature>
<keyword evidence="2" id="KW-1133">Transmembrane helix</keyword>
<keyword evidence="2" id="KW-0812">Transmembrane</keyword>
<keyword evidence="2" id="KW-0472">Membrane</keyword>
<feature type="transmembrane region" description="Helical" evidence="2">
    <location>
        <begin position="122"/>
        <end position="141"/>
    </location>
</feature>
<accession>A0A9P7RN08</accession>
<protein>
    <recommendedName>
        <fullName evidence="3">DUF6533 domain-containing protein</fullName>
    </recommendedName>
</protein>
<comment type="caution">
    <text evidence="4">The sequence shown here is derived from an EMBL/GenBank/DDBJ whole genome shotgun (WGS) entry which is preliminary data.</text>
</comment>
<feature type="transmembrane region" description="Helical" evidence="2">
    <location>
        <begin position="244"/>
        <end position="264"/>
    </location>
</feature>
<dbReference type="AlphaFoldDB" id="A0A9P7RN08"/>
<dbReference type="RefSeq" id="XP_043002622.1">
    <property type="nucleotide sequence ID" value="XM_043159024.1"/>
</dbReference>
<feature type="region of interest" description="Disordered" evidence="1">
    <location>
        <begin position="324"/>
        <end position="362"/>
    </location>
</feature>
<feature type="compositionally biased region" description="Low complexity" evidence="1">
    <location>
        <begin position="324"/>
        <end position="347"/>
    </location>
</feature>
<feature type="transmembrane region" description="Helical" evidence="2">
    <location>
        <begin position="200"/>
        <end position="224"/>
    </location>
</feature>
<dbReference type="InterPro" id="IPR045340">
    <property type="entry name" value="DUF6533"/>
</dbReference>
<proteinExistence type="predicted"/>
<evidence type="ECO:0000259" key="3">
    <source>
        <dbReference type="Pfam" id="PF20151"/>
    </source>
</evidence>
<evidence type="ECO:0000256" key="2">
    <source>
        <dbReference type="SAM" id="Phobius"/>
    </source>
</evidence>
<evidence type="ECO:0000313" key="4">
    <source>
        <dbReference type="EMBL" id="KAG7086151.1"/>
    </source>
</evidence>
<organism evidence="4 5">
    <name type="scientific">Marasmius oreades</name>
    <name type="common">fairy-ring Marasmius</name>
    <dbReference type="NCBI Taxonomy" id="181124"/>
    <lineage>
        <taxon>Eukaryota</taxon>
        <taxon>Fungi</taxon>
        <taxon>Dikarya</taxon>
        <taxon>Basidiomycota</taxon>
        <taxon>Agaricomycotina</taxon>
        <taxon>Agaricomycetes</taxon>
        <taxon>Agaricomycetidae</taxon>
        <taxon>Agaricales</taxon>
        <taxon>Marasmiineae</taxon>
        <taxon>Marasmiaceae</taxon>
        <taxon>Marasmius</taxon>
    </lineage>
</organism>
<dbReference type="GeneID" id="66071187"/>
<dbReference type="Pfam" id="PF20151">
    <property type="entry name" value="DUF6533"/>
    <property type="match status" value="1"/>
</dbReference>
<dbReference type="EMBL" id="CM032190">
    <property type="protein sequence ID" value="KAG7086151.1"/>
    <property type="molecule type" value="Genomic_DNA"/>
</dbReference>
<evidence type="ECO:0000313" key="5">
    <source>
        <dbReference type="Proteomes" id="UP001049176"/>
    </source>
</evidence>
<feature type="domain" description="DUF6533" evidence="3">
    <location>
        <begin position="21"/>
        <end position="59"/>
    </location>
</feature>
<feature type="transmembrane region" description="Helical" evidence="2">
    <location>
        <begin position="89"/>
        <end position="110"/>
    </location>
</feature>
<gene>
    <name evidence="4" type="ORF">E1B28_002111</name>
</gene>
<dbReference type="Proteomes" id="UP001049176">
    <property type="component" value="Chromosome 10"/>
</dbReference>
<evidence type="ECO:0000256" key="1">
    <source>
        <dbReference type="SAM" id="MobiDB-lite"/>
    </source>
</evidence>
<dbReference type="KEGG" id="more:E1B28_002111"/>
<feature type="transmembrane region" description="Helical" evidence="2">
    <location>
        <begin position="20"/>
        <end position="38"/>
    </location>
</feature>
<name>A0A9P7RN08_9AGAR</name>
<sequence length="362" mass="40451">MVGKAEQAAAIHYLQFEIQWSSLALLFFDYALTFPMEVKYIWGSKFRLSTVLYIWCRYALVANVLYLLAIGNRLGNKLVVSLSLRCDAWYKFVGALSVLGRAAVIVAFSARTYAIYNRNRWILIYFSLLGLACIILDVLHVPDLACIAKPEPIRLGNAASGILAALMVIFEYSSAILTIIRSVQAFRAGGPWSNHKGGFLYLIFEQGVFYFSVVSLTTTCTLVLNFIPAASLQRTQTGVYAQRVLNAFTLPLSCLLTARFLLYLRHWEFKHSHNINTNNNNTHHVDHHQTHTTSFRAAPAPGVLSTIIDLDDFGLDPRVTLMGNSNLEDSNTDLNSDSNSGTNTDMDYQMSPISSIKKESRA</sequence>
<feature type="transmembrane region" description="Helical" evidence="2">
    <location>
        <begin position="50"/>
        <end position="69"/>
    </location>
</feature>
<keyword evidence="5" id="KW-1185">Reference proteome</keyword>
<reference evidence="4" key="1">
    <citation type="journal article" date="2021" name="Genome Biol. Evol.">
        <title>The assembled and annotated genome of the fairy-ring fungus Marasmius oreades.</title>
        <authorList>
            <person name="Hiltunen M."/>
            <person name="Ament-Velasquez S.L."/>
            <person name="Johannesson H."/>
        </authorList>
    </citation>
    <scope>NUCLEOTIDE SEQUENCE</scope>
    <source>
        <strain evidence="4">03SP1</strain>
    </source>
</reference>